<protein>
    <recommendedName>
        <fullName evidence="4">Phytanoyl-CoA dioxygenase (PhyH)</fullName>
    </recommendedName>
</protein>
<evidence type="ECO:0000313" key="3">
    <source>
        <dbReference type="Proteomes" id="UP000185639"/>
    </source>
</evidence>
<sequence>MSAAAKQSEVSCFVTEPARQSIISTDVHCLTEFFREDVNLAVWQRKTDAKYAAFVETFVKQAGSLQRFVSIETGETADSILPDWASNLPGAADWLRDVNTVIDMFRCLFEPSAVGVRLHVLTGTMCPRFHVDRVPARLLLTYSGKGTEWLTEDQVIRGAEGTRLPDRGGSNSEGRTLGRKRRVRSGAQITRPGEYPASGAGAGLVVAGDYIHRTR</sequence>
<dbReference type="EMBL" id="FTOH01000017">
    <property type="protein sequence ID" value="SIT19925.1"/>
    <property type="molecule type" value="Genomic_DNA"/>
</dbReference>
<proteinExistence type="predicted"/>
<accession>A0A1N7QAP3</accession>
<evidence type="ECO:0000313" key="2">
    <source>
        <dbReference type="EMBL" id="SIT19925.1"/>
    </source>
</evidence>
<evidence type="ECO:0000256" key="1">
    <source>
        <dbReference type="SAM" id="MobiDB-lite"/>
    </source>
</evidence>
<feature type="region of interest" description="Disordered" evidence="1">
    <location>
        <begin position="160"/>
        <end position="194"/>
    </location>
</feature>
<dbReference type="STRING" id="484498.SAMN05421686_11729"/>
<gene>
    <name evidence="2" type="ORF">SAMN05421686_11729</name>
</gene>
<keyword evidence="3" id="KW-1185">Reference proteome</keyword>
<dbReference type="Pfam" id="PF08856">
    <property type="entry name" value="DUF1826"/>
    <property type="match status" value="1"/>
</dbReference>
<organism evidence="2 3">
    <name type="scientific">Thalassolituus maritimus</name>
    <dbReference type="NCBI Taxonomy" id="484498"/>
    <lineage>
        <taxon>Bacteria</taxon>
        <taxon>Pseudomonadati</taxon>
        <taxon>Pseudomonadota</taxon>
        <taxon>Gammaproteobacteria</taxon>
        <taxon>Oceanospirillales</taxon>
        <taxon>Oceanospirillaceae</taxon>
        <taxon>Thalassolituus</taxon>
    </lineage>
</organism>
<dbReference type="AlphaFoldDB" id="A0A1N7QAP3"/>
<dbReference type="InterPro" id="IPR014955">
    <property type="entry name" value="DUF1826"/>
</dbReference>
<name>A0A1N7QAP3_9GAMM</name>
<dbReference type="Proteomes" id="UP000185639">
    <property type="component" value="Unassembled WGS sequence"/>
</dbReference>
<evidence type="ECO:0008006" key="4">
    <source>
        <dbReference type="Google" id="ProtNLM"/>
    </source>
</evidence>
<reference evidence="3" key="1">
    <citation type="submission" date="2017-01" db="EMBL/GenBank/DDBJ databases">
        <authorList>
            <person name="Varghese N."/>
            <person name="Submissions S."/>
        </authorList>
    </citation>
    <scope>NUCLEOTIDE SEQUENCE [LARGE SCALE GENOMIC DNA]</scope>
    <source>
        <strain evidence="3">DSM 24913</strain>
    </source>
</reference>